<keyword evidence="4" id="KW-1185">Reference proteome</keyword>
<keyword evidence="1" id="KW-0175">Coiled coil</keyword>
<feature type="region of interest" description="Disordered" evidence="2">
    <location>
        <begin position="24"/>
        <end position="58"/>
    </location>
</feature>
<organism evidence="3 4">
    <name type="scientific">Sporomusa acidovorans (strain ATCC 49682 / DSM 3132 / Mol)</name>
    <dbReference type="NCBI Taxonomy" id="1123286"/>
    <lineage>
        <taxon>Bacteria</taxon>
        <taxon>Bacillati</taxon>
        <taxon>Bacillota</taxon>
        <taxon>Negativicutes</taxon>
        <taxon>Selenomonadales</taxon>
        <taxon>Sporomusaceae</taxon>
        <taxon>Sporomusa</taxon>
    </lineage>
</organism>
<feature type="region of interest" description="Disordered" evidence="2">
    <location>
        <begin position="132"/>
        <end position="167"/>
    </location>
</feature>
<feature type="compositionally biased region" description="Polar residues" evidence="2">
    <location>
        <begin position="148"/>
        <end position="167"/>
    </location>
</feature>
<evidence type="ECO:0000256" key="1">
    <source>
        <dbReference type="SAM" id="Coils"/>
    </source>
</evidence>
<proteinExistence type="predicted"/>
<evidence type="ECO:0000313" key="3">
    <source>
        <dbReference type="EMBL" id="XFO74341.1"/>
    </source>
</evidence>
<evidence type="ECO:0000313" key="4">
    <source>
        <dbReference type="Proteomes" id="UP000216052"/>
    </source>
</evidence>
<name>A0ABZ3J8B0_SPOA4</name>
<evidence type="ECO:0000256" key="2">
    <source>
        <dbReference type="SAM" id="MobiDB-lite"/>
    </source>
</evidence>
<gene>
    <name evidence="3" type="ORF">SPACI_044510</name>
</gene>
<feature type="compositionally biased region" description="Polar residues" evidence="2">
    <location>
        <begin position="34"/>
        <end position="55"/>
    </location>
</feature>
<accession>A0ABZ3J8B0</accession>
<dbReference type="Proteomes" id="UP000216052">
    <property type="component" value="Chromosome"/>
</dbReference>
<reference evidence="3" key="1">
    <citation type="submission" date="2024-05" db="EMBL/GenBank/DDBJ databases">
        <title>Isolation and characterization of Sporomusa carbonis sp. nov., a carboxydotrophic hydrogenogen in the genus of Sporomusa isolated from a charcoal burning pile.</title>
        <authorList>
            <person name="Boeer T."/>
            <person name="Rosenbaum F."/>
            <person name="Eysell L."/>
            <person name="Mueller V."/>
            <person name="Daniel R."/>
            <person name="Poehlein A."/>
        </authorList>
    </citation>
    <scope>NUCLEOTIDE SEQUENCE [LARGE SCALE GENOMIC DNA]</scope>
    <source>
        <strain evidence="3">DSM 3132</strain>
    </source>
</reference>
<protein>
    <submittedName>
        <fullName evidence="3">Uncharacterized protein</fullName>
    </submittedName>
</protein>
<dbReference type="RefSeq" id="WP_093794783.1">
    <property type="nucleotide sequence ID" value="NZ_CP155571.1"/>
</dbReference>
<dbReference type="EMBL" id="CP155571">
    <property type="protein sequence ID" value="XFO74341.1"/>
    <property type="molecule type" value="Genomic_DNA"/>
</dbReference>
<feature type="region of interest" description="Disordered" evidence="2">
    <location>
        <begin position="199"/>
        <end position="219"/>
    </location>
</feature>
<feature type="coiled-coil region" evidence="1">
    <location>
        <begin position="79"/>
        <end position="116"/>
    </location>
</feature>
<sequence length="219" mass="23943">MSIDQASLNMLQAMANPKSQLTALKEYRDGLQNKLEQATRNQPTVNADHQTNNASSDRKQVIVELQAADKQIQQTIYEEETRKLELERLKREAAMAKNQRERAKALAKQERALTNASTGKLLSAAIKNSQYQASGGTEPSLSLSPSPAETTGSQSPQSGFTTKTAEIQSDLNEAVDYGIKAAEAARQRKDAELKAAGEEAAEKKAKKAKAKQRTVNIMI</sequence>